<comment type="caution">
    <text evidence="2">The sequence shown here is derived from an EMBL/GenBank/DDBJ whole genome shotgun (WGS) entry which is preliminary data.</text>
</comment>
<protein>
    <submittedName>
        <fullName evidence="2">Nitrogenase</fullName>
    </submittedName>
</protein>
<reference evidence="2" key="1">
    <citation type="submission" date="2019-12" db="EMBL/GenBank/DDBJ databases">
        <title>High-Quality draft genome sequences of three cyanobacteria isolated from the limestone walls of the Old Cathedral of Coimbra.</title>
        <authorList>
            <person name="Tiago I."/>
            <person name="Soares F."/>
            <person name="Portugal A."/>
        </authorList>
    </citation>
    <scope>NUCLEOTIDE SEQUENCE</scope>
    <source>
        <strain evidence="2">A</strain>
    </source>
</reference>
<dbReference type="EMBL" id="WVIE01000013">
    <property type="protein sequence ID" value="NDJ18069.1"/>
    <property type="molecule type" value="Genomic_DNA"/>
</dbReference>
<evidence type="ECO:0000313" key="3">
    <source>
        <dbReference type="Proteomes" id="UP000646053"/>
    </source>
</evidence>
<evidence type="ECO:0000313" key="2">
    <source>
        <dbReference type="EMBL" id="NDJ18069.1"/>
    </source>
</evidence>
<dbReference type="AlphaFoldDB" id="A0A8J7Z1S9"/>
<accession>A0A8J7Z1S9</accession>
<organism evidence="2 3">
    <name type="scientific">Myxacorys almedinensis A</name>
    <dbReference type="NCBI Taxonomy" id="2690445"/>
    <lineage>
        <taxon>Bacteria</taxon>
        <taxon>Bacillati</taxon>
        <taxon>Cyanobacteriota</taxon>
        <taxon>Cyanophyceae</taxon>
        <taxon>Leptolyngbyales</taxon>
        <taxon>Leptolyngbyaceae</taxon>
        <taxon>Myxacorys</taxon>
        <taxon>Myxacorys almedinensis</taxon>
    </lineage>
</organism>
<dbReference type="InterPro" id="IPR009717">
    <property type="entry name" value="Mo-dep_Nase_C"/>
</dbReference>
<dbReference type="RefSeq" id="WP_162423598.1">
    <property type="nucleotide sequence ID" value="NZ_WVIE01000013.1"/>
</dbReference>
<proteinExistence type="predicted"/>
<keyword evidence="3" id="KW-1185">Reference proteome</keyword>
<dbReference type="Proteomes" id="UP000646053">
    <property type="component" value="Unassembled WGS sequence"/>
</dbReference>
<gene>
    <name evidence="2" type="ORF">GS601_12350</name>
</gene>
<feature type="domain" description="Mo-dependent nitrogenase C-terminal" evidence="1">
    <location>
        <begin position="49"/>
        <end position="131"/>
    </location>
</feature>
<sequence>MSFQQLDRRDWHHQSPKDQKVTLAGWVLLPDPTTDHNPIQPPQQPKFDLLRPFRRKIDQIEVCNTRFAHLVCKLVPAQCPFERDVQMFGKTLFHIPPLCKLNPLYDEVVSLRFRALCYLADECGEDISCYC</sequence>
<name>A0A8J7Z1S9_9CYAN</name>
<evidence type="ECO:0000259" key="1">
    <source>
        <dbReference type="Pfam" id="PF06967"/>
    </source>
</evidence>
<dbReference type="Pfam" id="PF06967">
    <property type="entry name" value="Mo-nitro_C"/>
    <property type="match status" value="1"/>
</dbReference>